<evidence type="ECO:0000313" key="1">
    <source>
        <dbReference type="EMBL" id="OZU89328.1"/>
    </source>
</evidence>
<dbReference type="EMBL" id="NPMS01000002">
    <property type="protein sequence ID" value="OZU89328.1"/>
    <property type="molecule type" value="Genomic_DNA"/>
</dbReference>
<dbReference type="AlphaFoldDB" id="A0A265NBC5"/>
<organism evidence="1 2">
    <name type="scientific">Virgibacillus indicus</name>
    <dbReference type="NCBI Taxonomy" id="2024554"/>
    <lineage>
        <taxon>Bacteria</taxon>
        <taxon>Bacillati</taxon>
        <taxon>Bacillota</taxon>
        <taxon>Bacilli</taxon>
        <taxon>Bacillales</taxon>
        <taxon>Bacillaceae</taxon>
        <taxon>Virgibacillus</taxon>
    </lineage>
</organism>
<name>A0A265NBC5_9BACI</name>
<keyword evidence="2" id="KW-1185">Reference proteome</keyword>
<dbReference type="Pfam" id="PF13489">
    <property type="entry name" value="Methyltransf_23"/>
    <property type="match status" value="1"/>
</dbReference>
<reference evidence="1 2" key="1">
    <citation type="submission" date="2017-08" db="EMBL/GenBank/DDBJ databases">
        <title>Virgibacillus indicus sp. nov. and Virgibacillus profoundi sp. nov, two moderately halophilic bacteria isolated from marine sediment by using the Microfluidic Streak Plate.</title>
        <authorList>
            <person name="Xu B."/>
            <person name="Hu B."/>
            <person name="Wang J."/>
            <person name="Zhu Y."/>
            <person name="Huang L."/>
            <person name="Du W."/>
            <person name="Huang Y."/>
        </authorList>
    </citation>
    <scope>NUCLEOTIDE SEQUENCE [LARGE SCALE GENOMIC DNA]</scope>
    <source>
        <strain evidence="1 2">IO3-P2-C2</strain>
    </source>
</reference>
<dbReference type="SUPFAM" id="SSF53335">
    <property type="entry name" value="S-adenosyl-L-methionine-dependent methyltransferases"/>
    <property type="match status" value="1"/>
</dbReference>
<keyword evidence="1" id="KW-0808">Transferase</keyword>
<dbReference type="InterPro" id="IPR029063">
    <property type="entry name" value="SAM-dependent_MTases_sf"/>
</dbReference>
<dbReference type="Proteomes" id="UP000216498">
    <property type="component" value="Unassembled WGS sequence"/>
</dbReference>
<protein>
    <submittedName>
        <fullName evidence="1">SAM-dependent methyltransferase</fullName>
    </submittedName>
</protein>
<dbReference type="Gene3D" id="3.40.50.150">
    <property type="entry name" value="Vaccinia Virus protein VP39"/>
    <property type="match status" value="1"/>
</dbReference>
<comment type="caution">
    <text evidence="1">The sequence shown here is derived from an EMBL/GenBank/DDBJ whole genome shotgun (WGS) entry which is preliminary data.</text>
</comment>
<keyword evidence="1" id="KW-0489">Methyltransferase</keyword>
<proteinExistence type="predicted"/>
<accession>A0A265NBC5</accession>
<evidence type="ECO:0000313" key="2">
    <source>
        <dbReference type="Proteomes" id="UP000216498"/>
    </source>
</evidence>
<dbReference type="GO" id="GO:0008168">
    <property type="term" value="F:methyltransferase activity"/>
    <property type="evidence" value="ECO:0007669"/>
    <property type="project" value="UniProtKB-KW"/>
</dbReference>
<gene>
    <name evidence="1" type="ORF">CIL03_06315</name>
</gene>
<dbReference type="RefSeq" id="WP_094884750.1">
    <property type="nucleotide sequence ID" value="NZ_NPMS01000002.1"/>
</dbReference>
<dbReference type="OrthoDB" id="9777638at2"/>
<dbReference type="CDD" id="cd02440">
    <property type="entry name" value="AdoMet_MTases"/>
    <property type="match status" value="1"/>
</dbReference>
<sequence length="278" mass="31446">MKKEIIQSIVDCMAANKEMSDIQKIQTRHRVKLAEFWKIGSGDKILEVGCGQGDTTAVLAYFTGEKGLVHGMDIGSPTYGAPISLGDSAAHLMESDLGKQIKMEFEVDILSANIDFPENSFDCIVLSHCSWYMKSAEEFTDVLKKARKWGKRLCFAEWDTRIQGVEQYPHLLAILIQAQYESFKTESDSNVRTLFTANDIKEIINKAGWNLLEEQTVYSPDLQDGKWEVDQTLETDIRRIPELPDKLRKLVQSEVTMLRGSIKSSEIKPLNVFAFVAE</sequence>
<dbReference type="GO" id="GO:0032259">
    <property type="term" value="P:methylation"/>
    <property type="evidence" value="ECO:0007669"/>
    <property type="project" value="UniProtKB-KW"/>
</dbReference>